<dbReference type="InterPro" id="IPR013149">
    <property type="entry name" value="ADH-like_C"/>
</dbReference>
<evidence type="ECO:0000259" key="2">
    <source>
        <dbReference type="SMART" id="SM00829"/>
    </source>
</evidence>
<dbReference type="FunFam" id="3.40.50.720:FF:000121">
    <property type="entry name" value="Prostaglandin reductase 2"/>
    <property type="match status" value="1"/>
</dbReference>
<evidence type="ECO:0000256" key="1">
    <source>
        <dbReference type="ARBA" id="ARBA00023002"/>
    </source>
</evidence>
<dbReference type="AlphaFoldDB" id="A0A2V4TP82"/>
<proteinExistence type="predicted"/>
<name>A0A2V4TP82_9BURK</name>
<dbReference type="CDD" id="cd05288">
    <property type="entry name" value="PGDH"/>
    <property type="match status" value="1"/>
</dbReference>
<evidence type="ECO:0000313" key="4">
    <source>
        <dbReference type="Proteomes" id="UP000247772"/>
    </source>
</evidence>
<dbReference type="Gene3D" id="3.90.180.10">
    <property type="entry name" value="Medium-chain alcohol dehydrogenases, catalytic domain"/>
    <property type="match status" value="1"/>
</dbReference>
<evidence type="ECO:0000313" key="3">
    <source>
        <dbReference type="EMBL" id="PYE18395.1"/>
    </source>
</evidence>
<dbReference type="RefSeq" id="WP_110856532.1">
    <property type="nucleotide sequence ID" value="NZ_QJSQ01000022.1"/>
</dbReference>
<protein>
    <recommendedName>
        <fullName evidence="2">Enoyl reductase (ER) domain-containing protein</fullName>
    </recommendedName>
</protein>
<dbReference type="InterPro" id="IPR020843">
    <property type="entry name" value="ER"/>
</dbReference>
<sequence length="338" mass="35789">MTAIRRSVVLRSRPQGTATLDNFAVVEQDMPALTEGEVLTRTLWLSIDPYMRGRMDDAASYAPSVRLGEPMTGETVGEVIASRHADFAAGQIVLGARGWQSHVVSPGSTLTALSGGVPYSTYLGVLGMPGVTAYAGLRDIGQPQPGETLVVAAASGAVGSVVVQLAKRAGARVVGIAGGEEKCRYVREVLGADVCIDHRAVADLPAALREACPRGIDVYFENVGGAVQRAVYPLLNDFGRMVMCGMVAEYNDAEPAPGPNLRATFTKRLRIQGFIVHDRPENAREWRAFATPLIASGELHYREQVVEGLENAPAALLALIGGSNEAKMVVHVADPSAA</sequence>
<dbReference type="GO" id="GO:0016628">
    <property type="term" value="F:oxidoreductase activity, acting on the CH-CH group of donors, NAD or NADP as acceptor"/>
    <property type="evidence" value="ECO:0007669"/>
    <property type="project" value="InterPro"/>
</dbReference>
<dbReference type="SUPFAM" id="SSF50129">
    <property type="entry name" value="GroES-like"/>
    <property type="match status" value="1"/>
</dbReference>
<organism evidence="3 4">
    <name type="scientific">Paraburkholderia silvatlantica</name>
    <dbReference type="NCBI Taxonomy" id="321895"/>
    <lineage>
        <taxon>Bacteria</taxon>
        <taxon>Pseudomonadati</taxon>
        <taxon>Pseudomonadota</taxon>
        <taxon>Betaproteobacteria</taxon>
        <taxon>Burkholderiales</taxon>
        <taxon>Burkholderiaceae</taxon>
        <taxon>Paraburkholderia</taxon>
    </lineage>
</organism>
<dbReference type="PANTHER" id="PTHR43205:SF7">
    <property type="entry name" value="PROSTAGLANDIN REDUCTASE 1"/>
    <property type="match status" value="1"/>
</dbReference>
<comment type="caution">
    <text evidence="3">The sequence shown here is derived from an EMBL/GenBank/DDBJ whole genome shotgun (WGS) entry which is preliminary data.</text>
</comment>
<dbReference type="InterPro" id="IPR045010">
    <property type="entry name" value="MDR_fam"/>
</dbReference>
<dbReference type="PANTHER" id="PTHR43205">
    <property type="entry name" value="PROSTAGLANDIN REDUCTASE"/>
    <property type="match status" value="1"/>
</dbReference>
<dbReference type="Pfam" id="PF16884">
    <property type="entry name" value="ADH_N_2"/>
    <property type="match status" value="1"/>
</dbReference>
<dbReference type="InterPro" id="IPR041694">
    <property type="entry name" value="ADH_N_2"/>
</dbReference>
<dbReference type="InterPro" id="IPR011032">
    <property type="entry name" value="GroES-like_sf"/>
</dbReference>
<dbReference type="InterPro" id="IPR036291">
    <property type="entry name" value="NAD(P)-bd_dom_sf"/>
</dbReference>
<feature type="domain" description="Enoyl reductase (ER)" evidence="2">
    <location>
        <begin position="18"/>
        <end position="330"/>
    </location>
</feature>
<reference evidence="3 4" key="1">
    <citation type="submission" date="2018-06" db="EMBL/GenBank/DDBJ databases">
        <title>Genomic Encyclopedia of Type Strains, Phase IV (KMG-V): Genome sequencing to study the core and pangenomes of soil and plant-associated prokaryotes.</title>
        <authorList>
            <person name="Whitman W."/>
        </authorList>
    </citation>
    <scope>NUCLEOTIDE SEQUENCE [LARGE SCALE GENOMIC DNA]</scope>
    <source>
        <strain evidence="3 4">SRCL-318</strain>
    </source>
</reference>
<dbReference type="Proteomes" id="UP000247772">
    <property type="component" value="Unassembled WGS sequence"/>
</dbReference>
<dbReference type="OrthoDB" id="9805663at2"/>
<gene>
    <name evidence="3" type="ORF">C7410_12297</name>
</gene>
<dbReference type="EMBL" id="QJSQ01000022">
    <property type="protein sequence ID" value="PYE18395.1"/>
    <property type="molecule type" value="Genomic_DNA"/>
</dbReference>
<dbReference type="Gene3D" id="3.40.50.720">
    <property type="entry name" value="NAD(P)-binding Rossmann-like Domain"/>
    <property type="match status" value="1"/>
</dbReference>
<dbReference type="SUPFAM" id="SSF51735">
    <property type="entry name" value="NAD(P)-binding Rossmann-fold domains"/>
    <property type="match status" value="1"/>
</dbReference>
<accession>A0A2V4TP82</accession>
<dbReference type="Pfam" id="PF00107">
    <property type="entry name" value="ADH_zinc_N"/>
    <property type="match status" value="1"/>
</dbReference>
<keyword evidence="1" id="KW-0560">Oxidoreductase</keyword>
<dbReference type="SMART" id="SM00829">
    <property type="entry name" value="PKS_ER"/>
    <property type="match status" value="1"/>
</dbReference>